<reference evidence="6" key="1">
    <citation type="submission" date="2020-08" db="EMBL/GenBank/DDBJ databases">
        <title>Genomic Encyclopedia of Type Strains, Phase IV (KMG-IV): sequencing the most valuable type-strain genomes for metagenomic binning, comparative biology and taxonomic classification.</title>
        <authorList>
            <person name="Goeker M."/>
        </authorList>
    </citation>
    <scope>NUCLEOTIDE SEQUENCE [LARGE SCALE GENOMIC DNA]</scope>
    <source>
        <strain evidence="6">DSM 105720</strain>
    </source>
</reference>
<evidence type="ECO:0000313" key="6">
    <source>
        <dbReference type="EMBL" id="MBB4045350.1"/>
    </source>
</evidence>
<keyword evidence="4" id="KW-0676">Redox-active center</keyword>
<evidence type="ECO:0000256" key="2">
    <source>
        <dbReference type="ARBA" id="ARBA00022748"/>
    </source>
</evidence>
<evidence type="ECO:0000256" key="3">
    <source>
        <dbReference type="ARBA" id="ARBA00023157"/>
    </source>
</evidence>
<keyword evidence="7" id="KW-1185">Reference proteome</keyword>
<evidence type="ECO:0000313" key="7">
    <source>
        <dbReference type="Proteomes" id="UP000560658"/>
    </source>
</evidence>
<dbReference type="PANTHER" id="PTHR42852:SF6">
    <property type="entry name" value="THIOL:DISULFIDE INTERCHANGE PROTEIN DSBE"/>
    <property type="match status" value="1"/>
</dbReference>
<dbReference type="InterPro" id="IPR036249">
    <property type="entry name" value="Thioredoxin-like_sf"/>
</dbReference>
<dbReference type="PROSITE" id="PS00194">
    <property type="entry name" value="THIOREDOXIN_1"/>
    <property type="match status" value="1"/>
</dbReference>
<dbReference type="InterPro" id="IPR025380">
    <property type="entry name" value="DUF4369"/>
</dbReference>
<organism evidence="6 7">
    <name type="scientific">Bacteroides reticulotermitis</name>
    <dbReference type="NCBI Taxonomy" id="1133319"/>
    <lineage>
        <taxon>Bacteria</taxon>
        <taxon>Pseudomonadati</taxon>
        <taxon>Bacteroidota</taxon>
        <taxon>Bacteroidia</taxon>
        <taxon>Bacteroidales</taxon>
        <taxon>Bacteroidaceae</taxon>
        <taxon>Bacteroides</taxon>
    </lineage>
</organism>
<accession>A0A840CZR9</accession>
<dbReference type="AlphaFoldDB" id="A0A840CZR9"/>
<gene>
    <name evidence="6" type="ORF">GGR06_003162</name>
</gene>
<dbReference type="RefSeq" id="WP_183209175.1">
    <property type="nucleotide sequence ID" value="NZ_JACIER010000014.1"/>
</dbReference>
<comment type="subcellular location">
    <subcellularLocation>
        <location evidence="1">Cell envelope</location>
    </subcellularLocation>
</comment>
<proteinExistence type="predicted"/>
<dbReference type="CDD" id="cd02966">
    <property type="entry name" value="TlpA_like_family"/>
    <property type="match status" value="1"/>
</dbReference>
<evidence type="ECO:0000256" key="1">
    <source>
        <dbReference type="ARBA" id="ARBA00004196"/>
    </source>
</evidence>
<sequence length="357" mass="40021">MKKVIYLACLAMLFSCQKPGFRIHGNVSDVEDGTMLYLKLVGPPAVAIDSTVIKKGAYRFKGGDTPKPIWATLSFKDKFVPLADLYLENGDIRVSGKRYQSTAIGTRTNEESLVFNRDVNPLYGVIGGLHTTLSQYTGNSEHVKDSLKNEIKQKNEQLEQAEMNYIRTYPASILSLRLLNYKSARMTGQQLKDAITLLDTCFNNDPQVIRMREYAEDLNRTEEGVPAPDFTVTAEDGSSFTLSAEKGKYILLDFWASWCAPCRNEFPNIARLEKKYGGEKFKVIGISLDKNLDKWKQALKEEGCSWLQLSDQNGKIAKQYAVLTIPHIVLISPEGKIVSKGLRKDALADKLSEIFGK</sequence>
<dbReference type="SUPFAM" id="SSF52833">
    <property type="entry name" value="Thioredoxin-like"/>
    <property type="match status" value="1"/>
</dbReference>
<protein>
    <submittedName>
        <fullName evidence="6">Peroxiredoxin</fullName>
    </submittedName>
</protein>
<dbReference type="GO" id="GO:0016491">
    <property type="term" value="F:oxidoreductase activity"/>
    <property type="evidence" value="ECO:0007669"/>
    <property type="project" value="InterPro"/>
</dbReference>
<dbReference type="GO" id="GO:0017004">
    <property type="term" value="P:cytochrome complex assembly"/>
    <property type="evidence" value="ECO:0007669"/>
    <property type="project" value="UniProtKB-KW"/>
</dbReference>
<keyword evidence="3" id="KW-1015">Disulfide bond</keyword>
<comment type="caution">
    <text evidence="6">The sequence shown here is derived from an EMBL/GenBank/DDBJ whole genome shotgun (WGS) entry which is preliminary data.</text>
</comment>
<dbReference type="Pfam" id="PF08534">
    <property type="entry name" value="Redoxin"/>
    <property type="match status" value="1"/>
</dbReference>
<evidence type="ECO:0000259" key="5">
    <source>
        <dbReference type="PROSITE" id="PS51352"/>
    </source>
</evidence>
<feature type="domain" description="Thioredoxin" evidence="5">
    <location>
        <begin position="221"/>
        <end position="357"/>
    </location>
</feature>
<dbReference type="InterPro" id="IPR013740">
    <property type="entry name" value="Redoxin"/>
</dbReference>
<dbReference type="PANTHER" id="PTHR42852">
    <property type="entry name" value="THIOL:DISULFIDE INTERCHANGE PROTEIN DSBE"/>
    <property type="match status" value="1"/>
</dbReference>
<dbReference type="InterPro" id="IPR017937">
    <property type="entry name" value="Thioredoxin_CS"/>
</dbReference>
<dbReference type="PROSITE" id="PS51257">
    <property type="entry name" value="PROKAR_LIPOPROTEIN"/>
    <property type="match status" value="1"/>
</dbReference>
<evidence type="ECO:0000256" key="4">
    <source>
        <dbReference type="ARBA" id="ARBA00023284"/>
    </source>
</evidence>
<dbReference type="Gene3D" id="3.40.30.10">
    <property type="entry name" value="Glutaredoxin"/>
    <property type="match status" value="1"/>
</dbReference>
<dbReference type="InterPro" id="IPR050553">
    <property type="entry name" value="Thioredoxin_ResA/DsbE_sf"/>
</dbReference>
<keyword evidence="2" id="KW-0201">Cytochrome c-type biogenesis</keyword>
<dbReference type="Pfam" id="PF14289">
    <property type="entry name" value="DUF4369"/>
    <property type="match status" value="1"/>
</dbReference>
<dbReference type="InterPro" id="IPR013766">
    <property type="entry name" value="Thioredoxin_domain"/>
</dbReference>
<dbReference type="GO" id="GO:0030313">
    <property type="term" value="C:cell envelope"/>
    <property type="evidence" value="ECO:0007669"/>
    <property type="project" value="UniProtKB-SubCell"/>
</dbReference>
<dbReference type="Proteomes" id="UP000560658">
    <property type="component" value="Unassembled WGS sequence"/>
</dbReference>
<name>A0A840CZR9_9BACE</name>
<dbReference type="PROSITE" id="PS51352">
    <property type="entry name" value="THIOREDOXIN_2"/>
    <property type="match status" value="1"/>
</dbReference>
<dbReference type="EMBL" id="JACIER010000014">
    <property type="protein sequence ID" value="MBB4045350.1"/>
    <property type="molecule type" value="Genomic_DNA"/>
</dbReference>